<dbReference type="OMA" id="NNSIRIR"/>
<feature type="compositionally biased region" description="Basic and acidic residues" evidence="5">
    <location>
        <begin position="1"/>
        <end position="12"/>
    </location>
</feature>
<dbReference type="InterPro" id="IPR044839">
    <property type="entry name" value="NDR1-like"/>
</dbReference>
<reference evidence="10" key="1">
    <citation type="journal article" date="2015" name="Proc. Natl. Acad. Sci. U.S.A.">
        <title>Genome sequencing of adzuki bean (Vigna angularis) provides insight into high starch and low fat accumulation and domestication.</title>
        <authorList>
            <person name="Yang K."/>
            <person name="Tian Z."/>
            <person name="Chen C."/>
            <person name="Luo L."/>
            <person name="Zhao B."/>
            <person name="Wang Z."/>
            <person name="Yu L."/>
            <person name="Li Y."/>
            <person name="Sun Y."/>
            <person name="Li W."/>
            <person name="Chen Y."/>
            <person name="Li Y."/>
            <person name="Zhang Y."/>
            <person name="Ai D."/>
            <person name="Zhao J."/>
            <person name="Shang C."/>
            <person name="Ma Y."/>
            <person name="Wu B."/>
            <person name="Wang M."/>
            <person name="Gao L."/>
            <person name="Sun D."/>
            <person name="Zhang P."/>
            <person name="Guo F."/>
            <person name="Wang W."/>
            <person name="Li Y."/>
            <person name="Wang J."/>
            <person name="Varshney R.K."/>
            <person name="Wang J."/>
            <person name="Ling H.Q."/>
            <person name="Wan P."/>
        </authorList>
    </citation>
    <scope>NUCLEOTIDE SEQUENCE</scope>
    <source>
        <strain evidence="10">cv. Jingnong 6</strain>
    </source>
</reference>
<dbReference type="Proteomes" id="UP000743370">
    <property type="component" value="Unassembled WGS sequence"/>
</dbReference>
<dbReference type="Gene3D" id="2.60.40.1820">
    <property type="match status" value="1"/>
</dbReference>
<dbReference type="GO" id="GO:0098542">
    <property type="term" value="P:defense response to other organism"/>
    <property type="evidence" value="ECO:0007669"/>
    <property type="project" value="InterPro"/>
</dbReference>
<reference evidence="8 11" key="3">
    <citation type="submission" date="2020-05" db="EMBL/GenBank/DDBJ databases">
        <title>Vigna angularis (adzuki bean) Var. LongXiaoDou No. 4 denovo assembly.</title>
        <authorList>
            <person name="Xiang H."/>
        </authorList>
    </citation>
    <scope>NUCLEOTIDE SEQUENCE [LARGE SCALE GENOMIC DNA]</scope>
    <source>
        <tissue evidence="8">Leaf</tissue>
    </source>
</reference>
<name>A0A0L9UX21_PHAAN</name>
<feature type="transmembrane region" description="Helical" evidence="6">
    <location>
        <begin position="75"/>
        <end position="101"/>
    </location>
</feature>
<dbReference type="EMBL" id="JABFOF010000007">
    <property type="protein sequence ID" value="KAG2391393.1"/>
    <property type="molecule type" value="Genomic_DNA"/>
</dbReference>
<evidence type="ECO:0000259" key="7">
    <source>
        <dbReference type="Pfam" id="PF03168"/>
    </source>
</evidence>
<organism evidence="9 10">
    <name type="scientific">Phaseolus angularis</name>
    <name type="common">Azuki bean</name>
    <name type="synonym">Vigna angularis</name>
    <dbReference type="NCBI Taxonomy" id="3914"/>
    <lineage>
        <taxon>Eukaryota</taxon>
        <taxon>Viridiplantae</taxon>
        <taxon>Streptophyta</taxon>
        <taxon>Embryophyta</taxon>
        <taxon>Tracheophyta</taxon>
        <taxon>Spermatophyta</taxon>
        <taxon>Magnoliopsida</taxon>
        <taxon>eudicotyledons</taxon>
        <taxon>Gunneridae</taxon>
        <taxon>Pentapetalae</taxon>
        <taxon>rosids</taxon>
        <taxon>fabids</taxon>
        <taxon>Fabales</taxon>
        <taxon>Fabaceae</taxon>
        <taxon>Papilionoideae</taxon>
        <taxon>50 kb inversion clade</taxon>
        <taxon>NPAAA clade</taxon>
        <taxon>indigoferoid/millettioid clade</taxon>
        <taxon>Phaseoleae</taxon>
        <taxon>Vigna</taxon>
    </lineage>
</organism>
<evidence type="ECO:0000313" key="10">
    <source>
        <dbReference type="Proteomes" id="UP000053144"/>
    </source>
</evidence>
<dbReference type="SUPFAM" id="SSF117070">
    <property type="entry name" value="LEA14-like"/>
    <property type="match status" value="1"/>
</dbReference>
<accession>A0A0L9UX21</accession>
<feature type="region of interest" description="Disordered" evidence="5">
    <location>
        <begin position="1"/>
        <end position="66"/>
    </location>
</feature>
<dbReference type="Pfam" id="PF03168">
    <property type="entry name" value="LEA_2"/>
    <property type="match status" value="1"/>
</dbReference>
<proteinExistence type="predicted"/>
<keyword evidence="3 6" id="KW-1133">Transmembrane helix</keyword>
<dbReference type="PANTHER" id="PTHR31234">
    <property type="entry name" value="LATE EMBRYOGENESIS ABUNDANT (LEA) HYDROXYPROLINE-RICH GLYCOPROTEIN FAMILY"/>
    <property type="match status" value="1"/>
</dbReference>
<dbReference type="Proteomes" id="UP000053144">
    <property type="component" value="Chromosome 7"/>
</dbReference>
<evidence type="ECO:0000313" key="11">
    <source>
        <dbReference type="Proteomes" id="UP000743370"/>
    </source>
</evidence>
<dbReference type="Gramene" id="KOM47117">
    <property type="protein sequence ID" value="KOM47117"/>
    <property type="gene ID" value="LR48_Vigan07g082100"/>
</dbReference>
<dbReference type="STRING" id="3914.A0A0L9UX21"/>
<evidence type="ECO:0000313" key="8">
    <source>
        <dbReference type="EMBL" id="KAG2391393.1"/>
    </source>
</evidence>
<evidence type="ECO:0000256" key="2">
    <source>
        <dbReference type="ARBA" id="ARBA00022692"/>
    </source>
</evidence>
<dbReference type="PANTHER" id="PTHR31234:SF72">
    <property type="entry name" value="NDR1_HIN1-LIKE PROTEIN 6"/>
    <property type="match status" value="1"/>
</dbReference>
<dbReference type="EMBL" id="CM003377">
    <property type="protein sequence ID" value="KOM47117.1"/>
    <property type="molecule type" value="Genomic_DNA"/>
</dbReference>
<reference evidence="9" key="2">
    <citation type="submission" date="2015-02" db="EMBL/GenBank/DDBJ databases">
        <authorList>
            <person name="Chooi Y.-H."/>
        </authorList>
    </citation>
    <scope>NUCLEOTIDE SEQUENCE</scope>
    <source>
        <tissue evidence="9">Seedling</tissue>
    </source>
</reference>
<dbReference type="AlphaFoldDB" id="A0A0L9UX21"/>
<keyword evidence="2 6" id="KW-0812">Transmembrane</keyword>
<evidence type="ECO:0000256" key="5">
    <source>
        <dbReference type="SAM" id="MobiDB-lite"/>
    </source>
</evidence>
<dbReference type="InterPro" id="IPR004864">
    <property type="entry name" value="LEA_2"/>
</dbReference>
<dbReference type="OrthoDB" id="1917746at2759"/>
<keyword evidence="4 6" id="KW-0472">Membrane</keyword>
<protein>
    <submittedName>
        <fullName evidence="8">NDR1/HIN1-like protein</fullName>
    </submittedName>
</protein>
<evidence type="ECO:0000256" key="4">
    <source>
        <dbReference type="ARBA" id="ARBA00023136"/>
    </source>
</evidence>
<feature type="domain" description="Late embryogenesis abundant protein LEA-2 subgroup" evidence="7">
    <location>
        <begin position="133"/>
        <end position="237"/>
    </location>
</feature>
<gene>
    <name evidence="8" type="ORF">HKW66_Vig0128460</name>
    <name evidence="9" type="ORF">LR48_Vigan07g082100</name>
</gene>
<evidence type="ECO:0000256" key="1">
    <source>
        <dbReference type="ARBA" id="ARBA00004167"/>
    </source>
</evidence>
<comment type="subcellular location">
    <subcellularLocation>
        <location evidence="1">Membrane</location>
        <topology evidence="1">Single-pass membrane protein</topology>
    </subcellularLocation>
</comment>
<evidence type="ECO:0000256" key="6">
    <source>
        <dbReference type="SAM" id="Phobius"/>
    </source>
</evidence>
<dbReference type="GO" id="GO:0005886">
    <property type="term" value="C:plasma membrane"/>
    <property type="evidence" value="ECO:0007669"/>
    <property type="project" value="TreeGrafter"/>
</dbReference>
<evidence type="ECO:0000256" key="3">
    <source>
        <dbReference type="ARBA" id="ARBA00022989"/>
    </source>
</evidence>
<evidence type="ECO:0000313" key="9">
    <source>
        <dbReference type="EMBL" id="KOM47117.1"/>
    </source>
</evidence>
<dbReference type="KEGG" id="var:108337640"/>
<sequence>MAADPQKIHPVYDVEAPNHPSAPLVPRSMSKSDAGDPERVVLQQQQQQQQPPPQRTIPVMHPRPPKKRRSCCCRFFCWLISILVILIVAIAITVGILYLVFRPKVPKYSVDELIVTQFDISENNSLSATFNLTITARNPNKKIGIYYRGGSHISAWYEDTKLCEGSLPKFYQGHRNTTVLSIPLTGQTQDATGLQTSLQQQLQDTGNVPLNLKVNQPVRIKFGKLTLFTIKFRVRCNIVVDNLSANSSIRIQSSSCKFRLRL</sequence>